<evidence type="ECO:0000313" key="2">
    <source>
        <dbReference type="EMBL" id="CAE7220154.1"/>
    </source>
</evidence>
<organism evidence="2 3">
    <name type="scientific">Rhizoctonia solani</name>
    <dbReference type="NCBI Taxonomy" id="456999"/>
    <lineage>
        <taxon>Eukaryota</taxon>
        <taxon>Fungi</taxon>
        <taxon>Dikarya</taxon>
        <taxon>Basidiomycota</taxon>
        <taxon>Agaricomycotina</taxon>
        <taxon>Agaricomycetes</taxon>
        <taxon>Cantharellales</taxon>
        <taxon>Ceratobasidiaceae</taxon>
        <taxon>Rhizoctonia</taxon>
    </lineage>
</organism>
<proteinExistence type="predicted"/>
<keyword evidence="1" id="KW-0812">Transmembrane</keyword>
<dbReference type="AlphaFoldDB" id="A0A8H3I2V3"/>
<comment type="caution">
    <text evidence="2">The sequence shown here is derived from an EMBL/GenBank/DDBJ whole genome shotgun (WGS) entry which is preliminary data.</text>
</comment>
<dbReference type="EMBL" id="CAJNJQ010005617">
    <property type="protein sequence ID" value="CAE7220154.1"/>
    <property type="molecule type" value="Genomic_DNA"/>
</dbReference>
<reference evidence="2" key="1">
    <citation type="submission" date="2021-01" db="EMBL/GenBank/DDBJ databases">
        <authorList>
            <person name="Kaushik A."/>
        </authorList>
    </citation>
    <scope>NUCLEOTIDE SEQUENCE</scope>
    <source>
        <strain evidence="2">AG5</strain>
    </source>
</reference>
<sequence length="551" mass="62541">MPQIHHLWGRPFEQYIKSFKIEATRKRTGWQDEFEVEKARKKAANVIQKMYRIAAEQEVVKSSNSKGFITLTMLESINNLSYSPLTLADLSHTALISGCTKMMQLASTSLKSSIFSYEYGYLCLRIITIATGMSLLVRSDRVSMALEEMISDTDTDLVAIVSKHVSHMIEDKVVGSAHEREFDWLLGWLTPDDLPPQEPFARRSDMWMLLNMLHANRKQLLIVIGSTYHLGLSGLMFVLWRYHCFDCLMKKLDGHSAEEFIPLFGDILWRYLPIAPTDQFVPLTIIYEQMGKLAELGNPTFIDIEDSRVIIRAYLARLSPIDPRFYSPLPVSAVSVLLLHIVTFLRPGCEDLIPDIFGVTIQRLWKAVVESEVKTPVLVEAMRDELQTLCHYLSWLKIPTINKQIINRVVDEIAENDFVELTLRVLLMLDMGVDETSAEFDLNGQYMAFSGTFFDLLGQVAPEELIQESFSDLTLCLGNFATFLRWRRTLAGATDGERTLIYATRGVPALAGLDMVAGYVRVLYIATLDVRQRIGAAIDYKRDINNCAPGI</sequence>
<name>A0A8H3I2V3_9AGAM</name>
<evidence type="ECO:0000313" key="3">
    <source>
        <dbReference type="Proteomes" id="UP000663827"/>
    </source>
</evidence>
<keyword evidence="1" id="KW-0472">Membrane</keyword>
<feature type="transmembrane region" description="Helical" evidence="1">
    <location>
        <begin position="220"/>
        <end position="242"/>
    </location>
</feature>
<gene>
    <name evidence="2" type="ORF">RDB_LOCUS165775</name>
</gene>
<keyword evidence="1" id="KW-1133">Transmembrane helix</keyword>
<evidence type="ECO:0000256" key="1">
    <source>
        <dbReference type="SAM" id="Phobius"/>
    </source>
</evidence>
<dbReference type="Proteomes" id="UP000663827">
    <property type="component" value="Unassembled WGS sequence"/>
</dbReference>
<accession>A0A8H3I2V3</accession>
<protein>
    <submittedName>
        <fullName evidence="2">Uncharacterized protein</fullName>
    </submittedName>
</protein>